<sequence>MSEKKLRMITYLSPGLPVELFETIMQYLEEVTEKEAYLIYESRWAGPPRDRTDPFTADEVDIGFMRSETFLPLQQRKNSHVELCGAAPLHVHPSSQSNPVYFSDLIINTSDIAEFKEVHNLQGRSFAYEEEDSLSGCLVVLQGLKKMGYNSTFFGNVLKSGSHLKSIQMVLNKTAASAAVDSTVLYNYLQQNPKYKENITILKSFGPLPIYPVVFNSRLPDDLKGKISQALLDMTNKKDWLTRLEAFGVEGFKQVDMSSYLKEKELLDAVKKLSVTAAYY</sequence>
<accession>A0A210PWV9</accession>
<comment type="caution">
    <text evidence="1">The sequence shown here is derived from an EMBL/GenBank/DDBJ whole genome shotgun (WGS) entry which is preliminary data.</text>
</comment>
<dbReference type="AlphaFoldDB" id="A0A210PWV9"/>
<reference evidence="1 2" key="1">
    <citation type="journal article" date="2017" name="Nat. Ecol. Evol.">
        <title>Scallop genome provides insights into evolution of bilaterian karyotype and development.</title>
        <authorList>
            <person name="Wang S."/>
            <person name="Zhang J."/>
            <person name="Jiao W."/>
            <person name="Li J."/>
            <person name="Xun X."/>
            <person name="Sun Y."/>
            <person name="Guo X."/>
            <person name="Huan P."/>
            <person name="Dong B."/>
            <person name="Zhang L."/>
            <person name="Hu X."/>
            <person name="Sun X."/>
            <person name="Wang J."/>
            <person name="Zhao C."/>
            <person name="Wang Y."/>
            <person name="Wang D."/>
            <person name="Huang X."/>
            <person name="Wang R."/>
            <person name="Lv J."/>
            <person name="Li Y."/>
            <person name="Zhang Z."/>
            <person name="Liu B."/>
            <person name="Lu W."/>
            <person name="Hui Y."/>
            <person name="Liang J."/>
            <person name="Zhou Z."/>
            <person name="Hou R."/>
            <person name="Li X."/>
            <person name="Liu Y."/>
            <person name="Li H."/>
            <person name="Ning X."/>
            <person name="Lin Y."/>
            <person name="Zhao L."/>
            <person name="Xing Q."/>
            <person name="Dou J."/>
            <person name="Li Y."/>
            <person name="Mao J."/>
            <person name="Guo H."/>
            <person name="Dou H."/>
            <person name="Li T."/>
            <person name="Mu C."/>
            <person name="Jiang W."/>
            <person name="Fu Q."/>
            <person name="Fu X."/>
            <person name="Miao Y."/>
            <person name="Liu J."/>
            <person name="Yu Q."/>
            <person name="Li R."/>
            <person name="Liao H."/>
            <person name="Li X."/>
            <person name="Kong Y."/>
            <person name="Jiang Z."/>
            <person name="Chourrout D."/>
            <person name="Li R."/>
            <person name="Bao Z."/>
        </authorList>
    </citation>
    <scope>NUCLEOTIDE SEQUENCE [LARGE SCALE GENOMIC DNA]</scope>
    <source>
        <strain evidence="1 2">PY_sf001</strain>
    </source>
</reference>
<name>A0A210PWV9_MIZYE</name>
<dbReference type="PANTHER" id="PTHR35841">
    <property type="entry name" value="PHOSPHONATES-BINDING PERIPLASMIC PROTEIN"/>
    <property type="match status" value="1"/>
</dbReference>
<gene>
    <name evidence="1" type="ORF">KP79_PYT15986</name>
</gene>
<evidence type="ECO:0000313" key="2">
    <source>
        <dbReference type="Proteomes" id="UP000242188"/>
    </source>
</evidence>
<dbReference type="Proteomes" id="UP000242188">
    <property type="component" value="Unassembled WGS sequence"/>
</dbReference>
<keyword evidence="2" id="KW-1185">Reference proteome</keyword>
<dbReference type="EMBL" id="NEDP02005434">
    <property type="protein sequence ID" value="OWF40959.1"/>
    <property type="molecule type" value="Genomic_DNA"/>
</dbReference>
<dbReference type="OrthoDB" id="5310573at2759"/>
<protein>
    <submittedName>
        <fullName evidence="1">Uncharacterized protein</fullName>
    </submittedName>
</protein>
<evidence type="ECO:0000313" key="1">
    <source>
        <dbReference type="EMBL" id="OWF40959.1"/>
    </source>
</evidence>
<dbReference type="SUPFAM" id="SSF53850">
    <property type="entry name" value="Periplasmic binding protein-like II"/>
    <property type="match status" value="1"/>
</dbReference>
<dbReference type="PANTHER" id="PTHR35841:SF1">
    <property type="entry name" value="PHOSPHONATES-BINDING PERIPLASMIC PROTEIN"/>
    <property type="match status" value="1"/>
</dbReference>
<organism evidence="1 2">
    <name type="scientific">Mizuhopecten yessoensis</name>
    <name type="common">Japanese scallop</name>
    <name type="synonym">Patinopecten yessoensis</name>
    <dbReference type="NCBI Taxonomy" id="6573"/>
    <lineage>
        <taxon>Eukaryota</taxon>
        <taxon>Metazoa</taxon>
        <taxon>Spiralia</taxon>
        <taxon>Lophotrochozoa</taxon>
        <taxon>Mollusca</taxon>
        <taxon>Bivalvia</taxon>
        <taxon>Autobranchia</taxon>
        <taxon>Pteriomorphia</taxon>
        <taxon>Pectinida</taxon>
        <taxon>Pectinoidea</taxon>
        <taxon>Pectinidae</taxon>
        <taxon>Mizuhopecten</taxon>
    </lineage>
</organism>
<proteinExistence type="predicted"/>
<dbReference type="Gene3D" id="3.40.190.10">
    <property type="entry name" value="Periplasmic binding protein-like II"/>
    <property type="match status" value="2"/>
</dbReference>
<dbReference type="Pfam" id="PF12974">
    <property type="entry name" value="Phosphonate-bd"/>
    <property type="match status" value="1"/>
</dbReference>